<accession>A0ABP9Y2S1</accession>
<evidence type="ECO:0000256" key="5">
    <source>
        <dbReference type="ARBA" id="ARBA00023136"/>
    </source>
</evidence>
<gene>
    <name evidence="12" type="ORF">HPULCUR_006435</name>
</gene>
<keyword evidence="4 10" id="KW-1133">Transmembrane helix</keyword>
<evidence type="ECO:0000256" key="1">
    <source>
        <dbReference type="ARBA" id="ARBA00004141"/>
    </source>
</evidence>
<evidence type="ECO:0000256" key="6">
    <source>
        <dbReference type="ARBA" id="ARBA00023139"/>
    </source>
</evidence>
<evidence type="ECO:0000256" key="8">
    <source>
        <dbReference type="ARBA" id="ARBA00023315"/>
    </source>
</evidence>
<keyword evidence="2 10" id="KW-0808">Transferase</keyword>
<feature type="domain" description="Palmitoyltransferase DHHC" evidence="11">
    <location>
        <begin position="141"/>
        <end position="256"/>
    </location>
</feature>
<name>A0ABP9Y2S1_9FUNG</name>
<evidence type="ECO:0000256" key="2">
    <source>
        <dbReference type="ARBA" id="ARBA00022679"/>
    </source>
</evidence>
<evidence type="ECO:0000256" key="9">
    <source>
        <dbReference type="ARBA" id="ARBA00048048"/>
    </source>
</evidence>
<organism evidence="12 13">
    <name type="scientific">Helicostylum pulchrum</name>
    <dbReference type="NCBI Taxonomy" id="562976"/>
    <lineage>
        <taxon>Eukaryota</taxon>
        <taxon>Fungi</taxon>
        <taxon>Fungi incertae sedis</taxon>
        <taxon>Mucoromycota</taxon>
        <taxon>Mucoromycotina</taxon>
        <taxon>Mucoromycetes</taxon>
        <taxon>Mucorales</taxon>
        <taxon>Mucorineae</taxon>
        <taxon>Mucoraceae</taxon>
        <taxon>Helicostylum</taxon>
    </lineage>
</organism>
<keyword evidence="5 10" id="KW-0472">Membrane</keyword>
<evidence type="ECO:0000313" key="13">
    <source>
        <dbReference type="Proteomes" id="UP001476247"/>
    </source>
</evidence>
<dbReference type="PROSITE" id="PS50216">
    <property type="entry name" value="DHHC"/>
    <property type="match status" value="1"/>
</dbReference>
<comment type="subcellular location">
    <subcellularLocation>
        <location evidence="1">Membrane</location>
        <topology evidence="1">Multi-pass membrane protein</topology>
    </subcellularLocation>
</comment>
<comment type="similarity">
    <text evidence="10">Belongs to the DHHC palmitoyltransferase family.</text>
</comment>
<dbReference type="Proteomes" id="UP001476247">
    <property type="component" value="Unassembled WGS sequence"/>
</dbReference>
<keyword evidence="3 10" id="KW-0812">Transmembrane</keyword>
<evidence type="ECO:0000256" key="10">
    <source>
        <dbReference type="RuleBase" id="RU079119"/>
    </source>
</evidence>
<comment type="domain">
    <text evidence="10">The DHHC domain is required for palmitoyltransferase activity.</text>
</comment>
<keyword evidence="13" id="KW-1185">Reference proteome</keyword>
<proteinExistence type="inferred from homology"/>
<sequence>MPAIKESRNPFRIFDRDKSITERCGSDTLIYSKLWPIIFLFSSLTDIPMNLPKGSKPGQHRDWGWLPTLIVCGISAFLYYGYLCRIVHRPAQAIAYLVPFNILLIFYLVSYGRIISNTPGHAKDIELTKGKDKLYTVLGDPVWCNICCIWKPDRTHHCRVCGTCVLKMDHHCPWVNGCVGVSNQRYYIQFLFYTTVMGIWIFTTTLAAFIQFNSLATFDAIALCVLIVGGMLTFILSIFTMSHVLLILNNRTTLENSIFQKWDRARKTGKSQDKRITMFTQTGKSVFDQGKKNNWQEVMGVRKLQWFLPFSSKQVSDGVHFGYNPDTLVEYNNDKSTRVIEEVKPNAI</sequence>
<dbReference type="InterPro" id="IPR001594">
    <property type="entry name" value="Palmitoyltrfase_DHHC"/>
</dbReference>
<feature type="transmembrane region" description="Helical" evidence="10">
    <location>
        <begin position="63"/>
        <end position="82"/>
    </location>
</feature>
<dbReference type="PANTHER" id="PTHR12246">
    <property type="entry name" value="PALMITOYLTRANSFERASE ZDHHC16"/>
    <property type="match status" value="1"/>
</dbReference>
<dbReference type="EMBL" id="BAABUJ010000017">
    <property type="protein sequence ID" value="GAA5800995.1"/>
    <property type="molecule type" value="Genomic_DNA"/>
</dbReference>
<keyword evidence="8 10" id="KW-0012">Acyltransferase</keyword>
<evidence type="ECO:0000313" key="12">
    <source>
        <dbReference type="EMBL" id="GAA5800995.1"/>
    </source>
</evidence>
<keyword evidence="7" id="KW-0449">Lipoprotein</keyword>
<evidence type="ECO:0000259" key="11">
    <source>
        <dbReference type="Pfam" id="PF01529"/>
    </source>
</evidence>
<feature type="transmembrane region" description="Helical" evidence="10">
    <location>
        <begin position="190"/>
        <end position="214"/>
    </location>
</feature>
<dbReference type="Pfam" id="PF01529">
    <property type="entry name" value="DHHC"/>
    <property type="match status" value="1"/>
</dbReference>
<evidence type="ECO:0000256" key="7">
    <source>
        <dbReference type="ARBA" id="ARBA00023288"/>
    </source>
</evidence>
<evidence type="ECO:0000256" key="3">
    <source>
        <dbReference type="ARBA" id="ARBA00022692"/>
    </source>
</evidence>
<comment type="caution">
    <text evidence="12">The sequence shown here is derived from an EMBL/GenBank/DDBJ whole genome shotgun (WGS) entry which is preliminary data.</text>
</comment>
<dbReference type="EC" id="2.3.1.225" evidence="10"/>
<feature type="transmembrane region" description="Helical" evidence="10">
    <location>
        <begin position="94"/>
        <end position="114"/>
    </location>
</feature>
<keyword evidence="6" id="KW-0564">Palmitate</keyword>
<comment type="catalytic activity">
    <reaction evidence="9 10">
        <text>L-cysteinyl-[protein] + hexadecanoyl-CoA = S-hexadecanoyl-L-cysteinyl-[protein] + CoA</text>
        <dbReference type="Rhea" id="RHEA:36683"/>
        <dbReference type="Rhea" id="RHEA-COMP:10131"/>
        <dbReference type="Rhea" id="RHEA-COMP:11032"/>
        <dbReference type="ChEBI" id="CHEBI:29950"/>
        <dbReference type="ChEBI" id="CHEBI:57287"/>
        <dbReference type="ChEBI" id="CHEBI:57379"/>
        <dbReference type="ChEBI" id="CHEBI:74151"/>
        <dbReference type="EC" id="2.3.1.225"/>
    </reaction>
</comment>
<protein>
    <recommendedName>
        <fullName evidence="10">Palmitoyltransferase</fullName>
        <ecNumber evidence="10">2.3.1.225</ecNumber>
    </recommendedName>
</protein>
<dbReference type="InterPro" id="IPR039859">
    <property type="entry name" value="PFA4/ZDH16/20/ERF2-like"/>
</dbReference>
<feature type="transmembrane region" description="Helical" evidence="10">
    <location>
        <begin position="220"/>
        <end position="248"/>
    </location>
</feature>
<evidence type="ECO:0000256" key="4">
    <source>
        <dbReference type="ARBA" id="ARBA00022989"/>
    </source>
</evidence>
<reference evidence="12 13" key="1">
    <citation type="submission" date="2024-04" db="EMBL/GenBank/DDBJ databases">
        <title>genome sequences of Mucor flavus KT1a and Helicostylum pulchrum KT1b strains isolation_sourced from the surface of a dry-aged beef.</title>
        <authorList>
            <person name="Toyotome T."/>
            <person name="Hosono M."/>
            <person name="Torimaru M."/>
            <person name="Fukuda K."/>
            <person name="Mikami N."/>
        </authorList>
    </citation>
    <scope>NUCLEOTIDE SEQUENCE [LARGE SCALE GENOMIC DNA]</scope>
    <source>
        <strain evidence="12 13">KT1b</strain>
    </source>
</reference>